<dbReference type="EMBL" id="CAMXCT030002307">
    <property type="protein sequence ID" value="CAL4784535.1"/>
    <property type="molecule type" value="Genomic_DNA"/>
</dbReference>
<proteinExistence type="predicted"/>
<evidence type="ECO:0000313" key="2">
    <source>
        <dbReference type="EMBL" id="CAL1150598.1"/>
    </source>
</evidence>
<evidence type="ECO:0000313" key="1">
    <source>
        <dbReference type="EMBL" id="CAI3997223.1"/>
    </source>
</evidence>
<reference evidence="2" key="2">
    <citation type="submission" date="2024-04" db="EMBL/GenBank/DDBJ databases">
        <authorList>
            <person name="Chen Y."/>
            <person name="Shah S."/>
            <person name="Dougan E. K."/>
            <person name="Thang M."/>
            <person name="Chan C."/>
        </authorList>
    </citation>
    <scope>NUCLEOTIDE SEQUENCE [LARGE SCALE GENOMIC DNA]</scope>
</reference>
<evidence type="ECO:0000313" key="4">
    <source>
        <dbReference type="Proteomes" id="UP001152797"/>
    </source>
</evidence>
<organism evidence="1">
    <name type="scientific">Cladocopium goreaui</name>
    <dbReference type="NCBI Taxonomy" id="2562237"/>
    <lineage>
        <taxon>Eukaryota</taxon>
        <taxon>Sar</taxon>
        <taxon>Alveolata</taxon>
        <taxon>Dinophyceae</taxon>
        <taxon>Suessiales</taxon>
        <taxon>Symbiodiniaceae</taxon>
        <taxon>Cladocopium</taxon>
    </lineage>
</organism>
<keyword evidence="4" id="KW-1185">Reference proteome</keyword>
<sequence>AVEYLRQVLDEPWHGQKLLSCGPQKLRPQDLLHEFNEDLVFANYSYLSSGPSVPIPRTEVRGITIQQLSHLLDFVEERASSWCECVSVSPHYGQPLSFKDFNMYHSEYWVIGPATASPLSCSYVELVASEAASQRPLWYVSYVWQKPLHEFMACLRRHASLRELPEHTTYWVGALANNQHRLVDEVCNKPRKTSFCRALKLCTGLLLILDQDVVPLSRIWVCFEVSLAVEERNMSLAVEKRNKEKSGKHFLLDVAAMDRHGEAHLITDGLVGAEERMERELGFWVKGQREAKFPREMMRRATCLDIVEAMATKAEDKIRILNSLCRPRAKTRDLLDSSGLGSLSWRDPSSDAVGNAMREKLEETERLSSLANDLSFLLGVNKKKTDGVEKLVQDMDDELWNEQEDTVQKFLPKFALFEWSKDRVEQKVQEIRVLHSYHAGVSMAYLLHDFVHLAQQRSQEVDPTFLRLKEAFWLCKDKVGQNLYCPRDGKKGRALVDLLPPKHRQRQNYFMSWSWQYSVGQEASASLSQKISIGDKGIAEVTRSLCEVKVANAEAYDPRDEKKLKDTIRESVGFQEVNRHVKRAMVQWIGGIVKDNFEKLVNETGEECEVSEYKVRPQRKIFWPQQGEFQLQHIFGIAGPYGRAYGEFFKRVPKKGTFTCSSSTAEEALEYLRQVLGEPWHGNKLLSCGPQKLRPQDLLHEFNEDLVFANYSCLSSGPPVPIPRTEVRGITIKQLSHFLEFVEERASSWCECASVSPPYGQPLSFKDFNMYHSEYWVIGPATDSPLNCSYVELVASEAASQRPLWYVTHLWQQPLHEFMTCLRRHASLRELPEHTTYWDSALANNHNELEMCDPRKQGFCRALKLCTGLLLIFDQNADVMTRIWGCFDASLALEERTMSLVVEKRNKEKSGKHFLLDVAAMDRPGEAHLITDGLAGAEERTERALGLLLKGQREAKFPRFILHEAAYVEIPEANATNHDDKIRILNSVRCPRANRIELALRSNPSLDALRKFMREKLEETEKLSSLANDLSVFLSENQKKTDGVEKLVQDMDEELWNEQDDTVQKFLPEFALFEWSKDRVEQKVQEIRVLHSYHAGVSMAYLLHDFVHLAQQRSQEVDPTFLRLKEAFWLCKDKVGQDLYCPRDGKLGRALVDLLPPKHRQRQNYFMSWTWQYSVGQVRNALQMWKAPMAAENVFFYMCFFVNNQFRLIVDGTPAGSDNLEEVFEENLRRCGQMVAILDGWHQPRYLRRVWTIYEQYVACSLKIDVAFVMPHEASASLSQRISLGDKGIAEVTRSLCEVNVANAEAYDPRDEKKVKDTIQESVGFQEVNRHVKSAMVQWIGGVVKDKFEKLVNETGEECEDTEDTFFV</sequence>
<dbReference type="EMBL" id="CAMXCT020002307">
    <property type="protein sequence ID" value="CAL1150598.1"/>
    <property type="molecule type" value="Genomic_DNA"/>
</dbReference>
<evidence type="ECO:0000313" key="3">
    <source>
        <dbReference type="EMBL" id="CAL4784535.1"/>
    </source>
</evidence>
<accession>A0A9P1CUL0</accession>
<dbReference type="OrthoDB" id="277458at2759"/>
<gene>
    <name evidence="1" type="ORF">C1SCF055_LOCUS23629</name>
</gene>
<feature type="non-terminal residue" evidence="1">
    <location>
        <position position="1368"/>
    </location>
</feature>
<protein>
    <submittedName>
        <fullName evidence="3">Ankyrin repeat and SAM domain-containing protein 1A</fullName>
    </submittedName>
</protein>
<dbReference type="Proteomes" id="UP001152797">
    <property type="component" value="Unassembled WGS sequence"/>
</dbReference>
<comment type="caution">
    <text evidence="1">The sequence shown here is derived from an EMBL/GenBank/DDBJ whole genome shotgun (WGS) entry which is preliminary data.</text>
</comment>
<dbReference type="EMBL" id="CAMXCT010002307">
    <property type="protein sequence ID" value="CAI3997223.1"/>
    <property type="molecule type" value="Genomic_DNA"/>
</dbReference>
<name>A0A9P1CUL0_9DINO</name>
<reference evidence="1" key="1">
    <citation type="submission" date="2022-10" db="EMBL/GenBank/DDBJ databases">
        <authorList>
            <person name="Chen Y."/>
            <person name="Dougan E. K."/>
            <person name="Chan C."/>
            <person name="Rhodes N."/>
            <person name="Thang M."/>
        </authorList>
    </citation>
    <scope>NUCLEOTIDE SEQUENCE</scope>
</reference>